<dbReference type="InterPro" id="IPR018247">
    <property type="entry name" value="EF_Hand_1_Ca_BS"/>
</dbReference>
<dbReference type="PANTHER" id="PTHR11639:SF134">
    <property type="entry name" value="PROTEIN S100-A1-RELATED"/>
    <property type="match status" value="1"/>
</dbReference>
<keyword evidence="6" id="KW-1185">Reference proteome</keyword>
<comment type="similarity">
    <text evidence="1">Belongs to the S-100 family.</text>
</comment>
<organism evidence="5 6">
    <name type="scientific">Alligator mississippiensis</name>
    <name type="common">American alligator</name>
    <dbReference type="NCBI Taxonomy" id="8496"/>
    <lineage>
        <taxon>Eukaryota</taxon>
        <taxon>Metazoa</taxon>
        <taxon>Chordata</taxon>
        <taxon>Craniata</taxon>
        <taxon>Vertebrata</taxon>
        <taxon>Euteleostomi</taxon>
        <taxon>Archelosauria</taxon>
        <taxon>Archosauria</taxon>
        <taxon>Crocodylia</taxon>
        <taxon>Alligatoridae</taxon>
        <taxon>Alligatorinae</taxon>
        <taxon>Alligator</taxon>
    </lineage>
</organism>
<dbReference type="PANTHER" id="PTHR11639">
    <property type="entry name" value="S100 CALCIUM-BINDING PROTEIN"/>
    <property type="match status" value="1"/>
</dbReference>
<evidence type="ECO:0000256" key="3">
    <source>
        <dbReference type="ARBA" id="ARBA00022837"/>
    </source>
</evidence>
<protein>
    <recommendedName>
        <fullName evidence="4">EF-hand domain-containing protein</fullName>
    </recommendedName>
</protein>
<accession>A0A151N0H7</accession>
<dbReference type="AlphaFoldDB" id="A0A151N0H7"/>
<dbReference type="Pfam" id="PF00036">
    <property type="entry name" value="EF-hand_1"/>
    <property type="match status" value="1"/>
</dbReference>
<keyword evidence="3" id="KW-0106">Calcium</keyword>
<dbReference type="PROSITE" id="PS50222">
    <property type="entry name" value="EF_HAND_2"/>
    <property type="match status" value="1"/>
</dbReference>
<gene>
    <name evidence="5" type="ORF">Y1Q_0022452</name>
</gene>
<sequence>MAARSSEQATKSAGEAEEILGDGVSLHKASMLLPSAPKLQSTFDRNMENLVKDNLLKYFTEYALKEGSMSALSIGGLKSLLQNQFAEYLKGAFSLDNIIKSFDTNKDGKVTFDEFVALITRITTSGH</sequence>
<dbReference type="Pfam" id="PF01023">
    <property type="entry name" value="S_100"/>
    <property type="match status" value="1"/>
</dbReference>
<reference evidence="5 6" key="1">
    <citation type="journal article" date="2012" name="Genome Biol.">
        <title>Sequencing three crocodilian genomes to illuminate the evolution of archosaurs and amniotes.</title>
        <authorList>
            <person name="St John J.A."/>
            <person name="Braun E.L."/>
            <person name="Isberg S.R."/>
            <person name="Miles L.G."/>
            <person name="Chong A.Y."/>
            <person name="Gongora J."/>
            <person name="Dalzell P."/>
            <person name="Moran C."/>
            <person name="Bed'hom B."/>
            <person name="Abzhanov A."/>
            <person name="Burgess S.C."/>
            <person name="Cooksey A.M."/>
            <person name="Castoe T.A."/>
            <person name="Crawford N.G."/>
            <person name="Densmore L.D."/>
            <person name="Drew J.C."/>
            <person name="Edwards S.V."/>
            <person name="Faircloth B.C."/>
            <person name="Fujita M.K."/>
            <person name="Greenwold M.J."/>
            <person name="Hoffmann F.G."/>
            <person name="Howard J.M."/>
            <person name="Iguchi T."/>
            <person name="Janes D.E."/>
            <person name="Khan S.Y."/>
            <person name="Kohno S."/>
            <person name="de Koning A.J."/>
            <person name="Lance S.L."/>
            <person name="McCarthy F.M."/>
            <person name="McCormack J.E."/>
            <person name="Merchant M.E."/>
            <person name="Peterson D.G."/>
            <person name="Pollock D.D."/>
            <person name="Pourmand N."/>
            <person name="Raney B.J."/>
            <person name="Roessler K.A."/>
            <person name="Sanford J.R."/>
            <person name="Sawyer R.H."/>
            <person name="Schmidt C.J."/>
            <person name="Triplett E.W."/>
            <person name="Tuberville T.D."/>
            <person name="Venegas-Anaya M."/>
            <person name="Howard J.T."/>
            <person name="Jarvis E.D."/>
            <person name="Guillette L.J.Jr."/>
            <person name="Glenn T.C."/>
            <person name="Green R.E."/>
            <person name="Ray D.A."/>
        </authorList>
    </citation>
    <scope>NUCLEOTIDE SEQUENCE [LARGE SCALE GENOMIC DNA]</scope>
    <source>
        <strain evidence="5">KSC_2009_1</strain>
    </source>
</reference>
<dbReference type="GO" id="GO:0046914">
    <property type="term" value="F:transition metal ion binding"/>
    <property type="evidence" value="ECO:0007669"/>
    <property type="project" value="InterPro"/>
</dbReference>
<dbReference type="CDD" id="cd00213">
    <property type="entry name" value="S-100"/>
    <property type="match status" value="1"/>
</dbReference>
<dbReference type="InterPro" id="IPR002048">
    <property type="entry name" value="EF_hand_dom"/>
</dbReference>
<evidence type="ECO:0000256" key="1">
    <source>
        <dbReference type="ARBA" id="ARBA00007323"/>
    </source>
</evidence>
<evidence type="ECO:0000256" key="2">
    <source>
        <dbReference type="ARBA" id="ARBA00022723"/>
    </source>
</evidence>
<evidence type="ECO:0000259" key="4">
    <source>
        <dbReference type="PROSITE" id="PS50222"/>
    </source>
</evidence>
<dbReference type="PROSITE" id="PS00018">
    <property type="entry name" value="EF_HAND_1"/>
    <property type="match status" value="1"/>
</dbReference>
<dbReference type="InterPro" id="IPR013787">
    <property type="entry name" value="S100_Ca-bd_sub"/>
</dbReference>
<dbReference type="GO" id="GO:0005509">
    <property type="term" value="F:calcium ion binding"/>
    <property type="evidence" value="ECO:0007669"/>
    <property type="project" value="InterPro"/>
</dbReference>
<dbReference type="SUPFAM" id="SSF47473">
    <property type="entry name" value="EF-hand"/>
    <property type="match status" value="1"/>
</dbReference>
<feature type="domain" description="EF-hand" evidence="4">
    <location>
        <begin position="90"/>
        <end position="125"/>
    </location>
</feature>
<dbReference type="Gene3D" id="1.10.238.10">
    <property type="entry name" value="EF-hand"/>
    <property type="match status" value="1"/>
</dbReference>
<proteinExistence type="inferred from homology"/>
<dbReference type="EMBL" id="AKHW03004278">
    <property type="protein sequence ID" value="KYO30237.1"/>
    <property type="molecule type" value="Genomic_DNA"/>
</dbReference>
<keyword evidence="2" id="KW-0479">Metal-binding</keyword>
<dbReference type="SMART" id="SM00054">
    <property type="entry name" value="EFh"/>
    <property type="match status" value="1"/>
</dbReference>
<comment type="caution">
    <text evidence="5">The sequence shown here is derived from an EMBL/GenBank/DDBJ whole genome shotgun (WGS) entry which is preliminary data.</text>
</comment>
<name>A0A151N0H7_ALLMI</name>
<dbReference type="InterPro" id="IPR011992">
    <property type="entry name" value="EF-hand-dom_pair"/>
</dbReference>
<dbReference type="Proteomes" id="UP000050525">
    <property type="component" value="Unassembled WGS sequence"/>
</dbReference>
<evidence type="ECO:0000313" key="5">
    <source>
        <dbReference type="EMBL" id="KYO30237.1"/>
    </source>
</evidence>
<evidence type="ECO:0000313" key="6">
    <source>
        <dbReference type="Proteomes" id="UP000050525"/>
    </source>
</evidence>
<dbReference type="InterPro" id="IPR034325">
    <property type="entry name" value="S-100_dom"/>
</dbReference>